<feature type="transmembrane region" description="Helical" evidence="1">
    <location>
        <begin position="40"/>
        <end position="59"/>
    </location>
</feature>
<feature type="transmembrane region" description="Helical" evidence="1">
    <location>
        <begin position="65"/>
        <end position="86"/>
    </location>
</feature>
<protein>
    <recommendedName>
        <fullName evidence="4">DUF2306 domain-containing protein</fullName>
    </recommendedName>
</protein>
<feature type="transmembrane region" description="Helical" evidence="1">
    <location>
        <begin position="139"/>
        <end position="157"/>
    </location>
</feature>
<organism evidence="2 3">
    <name type="scientific">Tardiphaga alba</name>
    <dbReference type="NCBI Taxonomy" id="340268"/>
    <lineage>
        <taxon>Bacteria</taxon>
        <taxon>Pseudomonadati</taxon>
        <taxon>Pseudomonadota</taxon>
        <taxon>Alphaproteobacteria</taxon>
        <taxon>Hyphomicrobiales</taxon>
        <taxon>Nitrobacteraceae</taxon>
        <taxon>Tardiphaga</taxon>
    </lineage>
</organism>
<evidence type="ECO:0000313" key="2">
    <source>
        <dbReference type="EMBL" id="QUS38012.1"/>
    </source>
</evidence>
<reference evidence="2 3" key="1">
    <citation type="submission" date="2019-02" db="EMBL/GenBank/DDBJ databases">
        <title>Emended description of the genus Rhodopseudomonas and description of Rhodopseudomonas albus sp. nov., a non-phototrophic, heavy-metal-tolerant bacterium isolated from garden soil.</title>
        <authorList>
            <person name="Bao Z."/>
            <person name="Cao W.W."/>
            <person name="Sato Y."/>
            <person name="Nishizawa T."/>
            <person name="Zhao J."/>
            <person name="Guo Y."/>
            <person name="Ohta H."/>
        </authorList>
    </citation>
    <scope>NUCLEOTIDE SEQUENCE [LARGE SCALE GENOMIC DNA]</scope>
    <source>
        <strain evidence="2 3">SK50-23</strain>
    </source>
</reference>
<proteinExistence type="predicted"/>
<keyword evidence="3" id="KW-1185">Reference proteome</keyword>
<evidence type="ECO:0000256" key="1">
    <source>
        <dbReference type="SAM" id="Phobius"/>
    </source>
</evidence>
<feature type="transmembrane region" description="Helical" evidence="1">
    <location>
        <begin position="12"/>
        <end position="33"/>
    </location>
</feature>
<evidence type="ECO:0000313" key="3">
    <source>
        <dbReference type="Proteomes" id="UP000682843"/>
    </source>
</evidence>
<dbReference type="RefSeq" id="WP_211911543.1">
    <property type="nucleotide sequence ID" value="NZ_CP036498.1"/>
</dbReference>
<gene>
    <name evidence="2" type="ORF">RPMA_03405</name>
</gene>
<dbReference type="Proteomes" id="UP000682843">
    <property type="component" value="Chromosome"/>
</dbReference>
<evidence type="ECO:0008006" key="4">
    <source>
        <dbReference type="Google" id="ProtNLM"/>
    </source>
</evidence>
<keyword evidence="1" id="KW-0472">Membrane</keyword>
<dbReference type="EMBL" id="CP036498">
    <property type="protein sequence ID" value="QUS38012.1"/>
    <property type="molecule type" value="Genomic_DNA"/>
</dbReference>
<feature type="transmembrane region" description="Helical" evidence="1">
    <location>
        <begin position="98"/>
        <end position="119"/>
    </location>
</feature>
<sequence length="168" mass="17985">MVLGMSLATFTLLHVVISLIGIVTGLIAMVGLLTSRPMPGWTGIFLLTTILTSVTGFFFPVEKLLPSHVIGIISLLLLAIACVALYGRKLTGSWRWIYVVTAMTSLYLNIFVLVIQSFLKVPVLHALAPSVPPAEPPFAIVQGVVLVAFVVVTFLAVRKFRPLGGGVA</sequence>
<keyword evidence="1" id="KW-0812">Transmembrane</keyword>
<keyword evidence="1" id="KW-1133">Transmembrane helix</keyword>
<accession>A0ABX8A3U1</accession>
<name>A0ABX8A3U1_9BRAD</name>